<keyword evidence="2" id="KW-0812">Transmembrane</keyword>
<gene>
    <name evidence="3" type="ORF">EBH_0075910</name>
</gene>
<name>U6LUQ4_9EIME</name>
<feature type="compositionally biased region" description="Low complexity" evidence="1">
    <location>
        <begin position="184"/>
        <end position="204"/>
    </location>
</feature>
<evidence type="ECO:0000313" key="4">
    <source>
        <dbReference type="Proteomes" id="UP000030750"/>
    </source>
</evidence>
<evidence type="ECO:0000256" key="2">
    <source>
        <dbReference type="SAM" id="Phobius"/>
    </source>
</evidence>
<protein>
    <submittedName>
        <fullName evidence="3">Uncharacterized protein</fullName>
    </submittedName>
</protein>
<dbReference type="Proteomes" id="UP000030750">
    <property type="component" value="Unassembled WGS sequence"/>
</dbReference>
<dbReference type="EMBL" id="HG713601">
    <property type="protein sequence ID" value="CDJ54067.1"/>
    <property type="molecule type" value="Genomic_DNA"/>
</dbReference>
<evidence type="ECO:0000313" key="3">
    <source>
        <dbReference type="EMBL" id="CDJ54067.1"/>
    </source>
</evidence>
<keyword evidence="2" id="KW-1133">Transmembrane helix</keyword>
<feature type="transmembrane region" description="Helical" evidence="2">
    <location>
        <begin position="35"/>
        <end position="54"/>
    </location>
</feature>
<organism evidence="3 4">
    <name type="scientific">Eimeria brunetti</name>
    <dbReference type="NCBI Taxonomy" id="51314"/>
    <lineage>
        <taxon>Eukaryota</taxon>
        <taxon>Sar</taxon>
        <taxon>Alveolata</taxon>
        <taxon>Apicomplexa</taxon>
        <taxon>Conoidasida</taxon>
        <taxon>Coccidia</taxon>
        <taxon>Eucoccidiorida</taxon>
        <taxon>Eimeriorina</taxon>
        <taxon>Eimeriidae</taxon>
        <taxon>Eimeria</taxon>
    </lineage>
</organism>
<evidence type="ECO:0000256" key="1">
    <source>
        <dbReference type="SAM" id="MobiDB-lite"/>
    </source>
</evidence>
<proteinExistence type="predicted"/>
<reference evidence="3" key="2">
    <citation type="submission" date="2013-10" db="EMBL/GenBank/DDBJ databases">
        <authorList>
            <person name="Aslett M."/>
        </authorList>
    </citation>
    <scope>NUCLEOTIDE SEQUENCE [LARGE SCALE GENOMIC DNA]</scope>
    <source>
        <strain evidence="3">Houghton</strain>
    </source>
</reference>
<feature type="compositionally biased region" description="Polar residues" evidence="1">
    <location>
        <begin position="223"/>
        <end position="234"/>
    </location>
</feature>
<accession>U6LUQ4</accession>
<keyword evidence="2" id="KW-0472">Membrane</keyword>
<dbReference type="VEuPathDB" id="ToxoDB:EBH_0075910"/>
<keyword evidence="4" id="KW-1185">Reference proteome</keyword>
<dbReference type="OrthoDB" id="347609at2759"/>
<sequence length="447" mass="49844">MSSVSYAIQETWSRQAYPSQRSPPSRPRSRKVKSLSLPTFLATTISVAAILLSLSTCKALRTRHQFSGVTRRRLSEGDKGIDEDERSVIEGCLDLEEELGIIEGRAISSSEVESLNRVTALVSMLSEEAVAKETVQEPLPVGGHLHLTQQLLGKSSVFEPQNIALLGLNSPLQTSVEFPGPAGGAPALDPDSWIDSIPSISDQPEGQEAAESFRVSDDDSEAGQASGSPVSTGQHPAGLSHLLDDVQSHPYVRLPVLEKGVVPKSIQTYRLFEERVGVSSFYFYLLGVRDLFAQKTLNQHDADLLVHFVEQLVRVSYRRAQRSHAYPFPIRSVEHLGEYFIAFDAIVCAIELLGECMQLPLWWERFAAGFNINYYIPVLPVGGNRVSKFLNKLTTRLAAALKIYKTGRRPPLREVILLKRLLFCHPLGKHQFKHQKWHPWRRDGGKF</sequence>
<dbReference type="AlphaFoldDB" id="U6LUQ4"/>
<reference evidence="3" key="1">
    <citation type="submission" date="2013-10" db="EMBL/GenBank/DDBJ databases">
        <title>Genomic analysis of the causative agents of coccidiosis in chickens.</title>
        <authorList>
            <person name="Reid A.J."/>
            <person name="Blake D."/>
            <person name="Billington K."/>
            <person name="Browne H."/>
            <person name="Dunn M."/>
            <person name="Hung S."/>
            <person name="Kawahara F."/>
            <person name="Miranda-Saavedra D."/>
            <person name="Mourier T."/>
            <person name="Nagra H."/>
            <person name="Otto T.D."/>
            <person name="Rawlings N."/>
            <person name="Sanchez A."/>
            <person name="Sanders M."/>
            <person name="Subramaniam C."/>
            <person name="Tay Y."/>
            <person name="Dear P."/>
            <person name="Doerig C."/>
            <person name="Gruber A."/>
            <person name="Parkinson J."/>
            <person name="Shirley M."/>
            <person name="Wan K.L."/>
            <person name="Berriman M."/>
            <person name="Tomley F."/>
            <person name="Pain A."/>
        </authorList>
    </citation>
    <scope>NUCLEOTIDE SEQUENCE [LARGE SCALE GENOMIC DNA]</scope>
    <source>
        <strain evidence="3">Houghton</strain>
    </source>
</reference>
<feature type="region of interest" description="Disordered" evidence="1">
    <location>
        <begin position="177"/>
        <end position="239"/>
    </location>
</feature>